<dbReference type="Pfam" id="PF01478">
    <property type="entry name" value="Peptidase_A24"/>
    <property type="match status" value="1"/>
</dbReference>
<dbReference type="AlphaFoldDB" id="A0A1H7QBY6"/>
<evidence type="ECO:0000259" key="3">
    <source>
        <dbReference type="Pfam" id="PF01478"/>
    </source>
</evidence>
<organism evidence="4 5">
    <name type="scientific">Rhodococcus maanshanensis</name>
    <dbReference type="NCBI Taxonomy" id="183556"/>
    <lineage>
        <taxon>Bacteria</taxon>
        <taxon>Bacillati</taxon>
        <taxon>Actinomycetota</taxon>
        <taxon>Actinomycetes</taxon>
        <taxon>Mycobacteriales</taxon>
        <taxon>Nocardiaceae</taxon>
        <taxon>Rhodococcus</taxon>
    </lineage>
</organism>
<dbReference type="GO" id="GO:0032259">
    <property type="term" value="P:methylation"/>
    <property type="evidence" value="ECO:0007669"/>
    <property type="project" value="UniProtKB-KW"/>
</dbReference>
<dbReference type="Proteomes" id="UP000198677">
    <property type="component" value="Unassembled WGS sequence"/>
</dbReference>
<dbReference type="RefSeq" id="WP_083576660.1">
    <property type="nucleotide sequence ID" value="NZ_FOAW01000009.1"/>
</dbReference>
<name>A0A1H7QBY6_9NOCA</name>
<accession>A0A1H7QBY6</accession>
<dbReference type="GO" id="GO:0004190">
    <property type="term" value="F:aspartic-type endopeptidase activity"/>
    <property type="evidence" value="ECO:0007669"/>
    <property type="project" value="InterPro"/>
</dbReference>
<evidence type="ECO:0000313" key="5">
    <source>
        <dbReference type="Proteomes" id="UP000198677"/>
    </source>
</evidence>
<dbReference type="Gene3D" id="1.20.120.1220">
    <property type="match status" value="1"/>
</dbReference>
<feature type="transmembrane region" description="Helical" evidence="2">
    <location>
        <begin position="32"/>
        <end position="63"/>
    </location>
</feature>
<feature type="transmembrane region" description="Helical" evidence="2">
    <location>
        <begin position="144"/>
        <end position="166"/>
    </location>
</feature>
<keyword evidence="5" id="KW-1185">Reference proteome</keyword>
<comment type="similarity">
    <text evidence="1">Belongs to the peptidase A24 family.</text>
</comment>
<sequence length="193" mass="18977">MAIGLLGLAGLLTGVATRRFLRRFTRAAPPWWVAVLAVGFVAAGLACPPLPAAAACALLWWCVCLSAVDLGERRLPNELTLPGACAVFLVSVLLGRGMAALVGAAMLAGLYLVVHLVSPATMGGGDVKLALGLGAATGAAGAQAWLAATVGAVALTAAAGGCALALGRGRRTLAHGPSMCLSTLLALSLAGGG</sequence>
<dbReference type="PANTHER" id="PTHR30487:SF0">
    <property type="entry name" value="PREPILIN LEADER PEPTIDASE_N-METHYLTRANSFERASE-RELATED"/>
    <property type="match status" value="1"/>
</dbReference>
<evidence type="ECO:0000313" key="4">
    <source>
        <dbReference type="EMBL" id="SEL45174.1"/>
    </source>
</evidence>
<evidence type="ECO:0000256" key="1">
    <source>
        <dbReference type="ARBA" id="ARBA00005801"/>
    </source>
</evidence>
<dbReference type="GO" id="GO:0006465">
    <property type="term" value="P:signal peptide processing"/>
    <property type="evidence" value="ECO:0007669"/>
    <property type="project" value="TreeGrafter"/>
</dbReference>
<keyword evidence="4" id="KW-0489">Methyltransferase</keyword>
<keyword evidence="2" id="KW-0812">Transmembrane</keyword>
<gene>
    <name evidence="4" type="ORF">SAMN05444583_109106</name>
</gene>
<keyword evidence="4" id="KW-0808">Transferase</keyword>
<evidence type="ECO:0000256" key="2">
    <source>
        <dbReference type="SAM" id="Phobius"/>
    </source>
</evidence>
<feature type="domain" description="Prepilin type IV endopeptidase peptidase" evidence="3">
    <location>
        <begin position="56"/>
        <end position="155"/>
    </location>
</feature>
<protein>
    <submittedName>
        <fullName evidence="4">Leader peptidase (Prepilin peptidase) / N-methyltransferase</fullName>
    </submittedName>
</protein>
<dbReference type="EMBL" id="FOAW01000009">
    <property type="protein sequence ID" value="SEL45174.1"/>
    <property type="molecule type" value="Genomic_DNA"/>
</dbReference>
<dbReference type="PANTHER" id="PTHR30487">
    <property type="entry name" value="TYPE 4 PREPILIN-LIKE PROTEINS LEADER PEPTIDE-PROCESSING ENZYME"/>
    <property type="match status" value="1"/>
</dbReference>
<proteinExistence type="inferred from homology"/>
<dbReference type="InterPro" id="IPR050882">
    <property type="entry name" value="Prepilin_peptidase/N-MTase"/>
</dbReference>
<dbReference type="GO" id="GO:0008168">
    <property type="term" value="F:methyltransferase activity"/>
    <property type="evidence" value="ECO:0007669"/>
    <property type="project" value="UniProtKB-KW"/>
</dbReference>
<reference evidence="5" key="1">
    <citation type="submission" date="2016-10" db="EMBL/GenBank/DDBJ databases">
        <authorList>
            <person name="Varghese N."/>
            <person name="Submissions S."/>
        </authorList>
    </citation>
    <scope>NUCLEOTIDE SEQUENCE [LARGE SCALE GENOMIC DNA]</scope>
    <source>
        <strain evidence="5">DSM 44675</strain>
    </source>
</reference>
<keyword evidence="2" id="KW-0472">Membrane</keyword>
<dbReference type="GO" id="GO:0005886">
    <property type="term" value="C:plasma membrane"/>
    <property type="evidence" value="ECO:0007669"/>
    <property type="project" value="TreeGrafter"/>
</dbReference>
<dbReference type="InterPro" id="IPR000045">
    <property type="entry name" value="Prepilin_IV_endopep_pep"/>
</dbReference>
<feature type="transmembrane region" description="Helical" evidence="2">
    <location>
        <begin position="84"/>
        <end position="114"/>
    </location>
</feature>
<keyword evidence="2" id="KW-1133">Transmembrane helix</keyword>